<dbReference type="AlphaFoldDB" id="A0A9W8U6B3"/>
<feature type="compositionally biased region" description="Basic and acidic residues" evidence="1">
    <location>
        <begin position="50"/>
        <end position="66"/>
    </location>
</feature>
<dbReference type="Proteomes" id="UP001152130">
    <property type="component" value="Unassembled WGS sequence"/>
</dbReference>
<keyword evidence="3" id="KW-1185">Reference proteome</keyword>
<reference evidence="2" key="1">
    <citation type="submission" date="2022-10" db="EMBL/GenBank/DDBJ databases">
        <title>Fusarium specimens isolated from Avocado Roots.</title>
        <authorList>
            <person name="Stajich J."/>
            <person name="Roper C."/>
            <person name="Heimlech-Rivalta G."/>
        </authorList>
    </citation>
    <scope>NUCLEOTIDE SEQUENCE</scope>
    <source>
        <strain evidence="2">CF00143</strain>
    </source>
</reference>
<evidence type="ECO:0000313" key="2">
    <source>
        <dbReference type="EMBL" id="KAJ4007183.1"/>
    </source>
</evidence>
<dbReference type="EMBL" id="JAPDHF010000017">
    <property type="protein sequence ID" value="KAJ4007183.1"/>
    <property type="molecule type" value="Genomic_DNA"/>
</dbReference>
<evidence type="ECO:0000256" key="1">
    <source>
        <dbReference type="SAM" id="MobiDB-lite"/>
    </source>
</evidence>
<name>A0A9W8U6B3_9HYPO</name>
<gene>
    <name evidence="2" type="ORF">NW766_009861</name>
</gene>
<comment type="caution">
    <text evidence="2">The sequence shown here is derived from an EMBL/GenBank/DDBJ whole genome shotgun (WGS) entry which is preliminary data.</text>
</comment>
<feature type="region of interest" description="Disordered" evidence="1">
    <location>
        <begin position="47"/>
        <end position="66"/>
    </location>
</feature>
<evidence type="ECO:0000313" key="3">
    <source>
        <dbReference type="Proteomes" id="UP001152130"/>
    </source>
</evidence>
<accession>A0A9W8U6B3</accession>
<organism evidence="2 3">
    <name type="scientific">Fusarium irregulare</name>
    <dbReference type="NCBI Taxonomy" id="2494466"/>
    <lineage>
        <taxon>Eukaryota</taxon>
        <taxon>Fungi</taxon>
        <taxon>Dikarya</taxon>
        <taxon>Ascomycota</taxon>
        <taxon>Pezizomycotina</taxon>
        <taxon>Sordariomycetes</taxon>
        <taxon>Hypocreomycetidae</taxon>
        <taxon>Hypocreales</taxon>
        <taxon>Nectriaceae</taxon>
        <taxon>Fusarium</taxon>
        <taxon>Fusarium incarnatum-equiseti species complex</taxon>
    </lineage>
</organism>
<sequence length="66" mass="7054">MPSNSSQTPTVATGGAAQTQTGSFMLASYIYDTSSVTDRLFIRAMIEDDQSSKKEADQSESKGSKL</sequence>
<protein>
    <submittedName>
        <fullName evidence="2">Uncharacterized protein</fullName>
    </submittedName>
</protein>
<proteinExistence type="predicted"/>
<dbReference type="OrthoDB" id="5095673at2759"/>